<feature type="compositionally biased region" description="Low complexity" evidence="1">
    <location>
        <begin position="360"/>
        <end position="382"/>
    </location>
</feature>
<evidence type="ECO:0000256" key="2">
    <source>
        <dbReference type="SAM" id="SignalP"/>
    </source>
</evidence>
<gene>
    <name evidence="3" type="ORF">GSOID_T00003219001</name>
</gene>
<feature type="signal peptide" evidence="2">
    <location>
        <begin position="1"/>
        <end position="17"/>
    </location>
</feature>
<organism evidence="3">
    <name type="scientific">Oikopleura dioica</name>
    <name type="common">Tunicate</name>
    <dbReference type="NCBI Taxonomy" id="34765"/>
    <lineage>
        <taxon>Eukaryota</taxon>
        <taxon>Metazoa</taxon>
        <taxon>Chordata</taxon>
        <taxon>Tunicata</taxon>
        <taxon>Appendicularia</taxon>
        <taxon>Copelata</taxon>
        <taxon>Oikopleuridae</taxon>
        <taxon>Oikopleura</taxon>
    </lineage>
</organism>
<accession>E4X6I1</accession>
<dbReference type="AlphaFoldDB" id="E4X6I1"/>
<keyword evidence="4" id="KW-1185">Reference proteome</keyword>
<proteinExistence type="predicted"/>
<dbReference type="EMBL" id="FN653027">
    <property type="protein sequence ID" value="CBY07863.1"/>
    <property type="molecule type" value="Genomic_DNA"/>
</dbReference>
<dbReference type="InParanoid" id="E4X6I1"/>
<feature type="region of interest" description="Disordered" evidence="1">
    <location>
        <begin position="353"/>
        <end position="391"/>
    </location>
</feature>
<protein>
    <submittedName>
        <fullName evidence="3">Uncharacterized protein</fullName>
    </submittedName>
</protein>
<evidence type="ECO:0000256" key="1">
    <source>
        <dbReference type="SAM" id="MobiDB-lite"/>
    </source>
</evidence>
<sequence>MQKTKLLHLTFIALAESFSLKDHEEAQPETNNILPDINLKQANTRPDGITSNFENELITDDMRLPKNIKHKKGERPPKDILFVDGDEKNKYLFWNTTQIDGNFSSFEFQKQEIREVEGKRRKICLELQAVFLSEEFELSVYSFWANVNKDISPNRELGYDLMRIFPEDHVMCQENQRKQYFQNLCKDELIPQDCIDKNERKIKKVLRCVPKAVISPTTRSWVKFLKLYAWTPSNSLTVSINATRGTGLFYRANFCRKQFIVVGMDDFVFKECDKPKNNAGNEREVVLNASRQPPTKPPTTQSTTTKRTTTTRRTTTKNIKTTQKTVGAIKWTTRPKTTKTPKTRPSLIYDKRKGESQWRTTVSTTSTTMKTTTKTSTWTASTQGYRPEELV</sequence>
<feature type="region of interest" description="Disordered" evidence="1">
    <location>
        <begin position="288"/>
        <end position="314"/>
    </location>
</feature>
<evidence type="ECO:0000313" key="4">
    <source>
        <dbReference type="Proteomes" id="UP000001307"/>
    </source>
</evidence>
<feature type="compositionally biased region" description="Low complexity" evidence="1">
    <location>
        <begin position="298"/>
        <end position="314"/>
    </location>
</feature>
<dbReference type="OrthoDB" id="10500268at2759"/>
<keyword evidence="2" id="KW-0732">Signal</keyword>
<evidence type="ECO:0000313" key="3">
    <source>
        <dbReference type="EMBL" id="CBY07863.1"/>
    </source>
</evidence>
<reference evidence="3" key="1">
    <citation type="journal article" date="2010" name="Science">
        <title>Plasticity of animal genome architecture unmasked by rapid evolution of a pelagic tunicate.</title>
        <authorList>
            <person name="Denoeud F."/>
            <person name="Henriet S."/>
            <person name="Mungpakdee S."/>
            <person name="Aury J.M."/>
            <person name="Da Silva C."/>
            <person name="Brinkmann H."/>
            <person name="Mikhaleva J."/>
            <person name="Olsen L.C."/>
            <person name="Jubin C."/>
            <person name="Canestro C."/>
            <person name="Bouquet J.M."/>
            <person name="Danks G."/>
            <person name="Poulain J."/>
            <person name="Campsteijn C."/>
            <person name="Adamski M."/>
            <person name="Cross I."/>
            <person name="Yadetie F."/>
            <person name="Muffato M."/>
            <person name="Louis A."/>
            <person name="Butcher S."/>
            <person name="Tsagkogeorga G."/>
            <person name="Konrad A."/>
            <person name="Singh S."/>
            <person name="Jensen M.F."/>
            <person name="Cong E.H."/>
            <person name="Eikeseth-Otteraa H."/>
            <person name="Noel B."/>
            <person name="Anthouard V."/>
            <person name="Porcel B.M."/>
            <person name="Kachouri-Lafond R."/>
            <person name="Nishino A."/>
            <person name="Ugolini M."/>
            <person name="Chourrout P."/>
            <person name="Nishida H."/>
            <person name="Aasland R."/>
            <person name="Huzurbazar S."/>
            <person name="Westhof E."/>
            <person name="Delsuc F."/>
            <person name="Lehrach H."/>
            <person name="Reinhardt R."/>
            <person name="Weissenbach J."/>
            <person name="Roy S.W."/>
            <person name="Artiguenave F."/>
            <person name="Postlethwait J.H."/>
            <person name="Manak J.R."/>
            <person name="Thompson E.M."/>
            <person name="Jaillon O."/>
            <person name="Du Pasquier L."/>
            <person name="Boudinot P."/>
            <person name="Liberles D.A."/>
            <person name="Volff J.N."/>
            <person name="Philippe H."/>
            <person name="Lenhard B."/>
            <person name="Roest Crollius H."/>
            <person name="Wincker P."/>
            <person name="Chourrout D."/>
        </authorList>
    </citation>
    <scope>NUCLEOTIDE SEQUENCE [LARGE SCALE GENOMIC DNA]</scope>
</reference>
<name>E4X6I1_OIKDI</name>
<feature type="chain" id="PRO_5003190950" evidence="2">
    <location>
        <begin position="18"/>
        <end position="391"/>
    </location>
</feature>
<dbReference type="Proteomes" id="UP000001307">
    <property type="component" value="Unassembled WGS sequence"/>
</dbReference>